<evidence type="ECO:0000259" key="1">
    <source>
        <dbReference type="Pfam" id="PF11962"/>
    </source>
</evidence>
<comment type="caution">
    <text evidence="2">The sequence shown here is derived from an EMBL/GenBank/DDBJ whole genome shotgun (WGS) entry which is preliminary data.</text>
</comment>
<proteinExistence type="predicted"/>
<sequence length="407" mass="43851">MSDDGNGNYISDGGGIVIGGPTGVRYRHEGFYSHYDEGSVASYPNVANRANRLALCPSGDPANVVGEDTASLALQHLNGSYEQRFVLVSKKAGEYRIASVATGVGTNFPITVAPGDYRVQRWEVNGTTTFTSEPLNGGAAQNTVVSIKNPAVTQYMRLFGRTSGEFGIEYVSGAGNLEYRFNQIGLGIGGINASRRVSAQVTESSLGAYFASCTAADYSGNAVQVDVGRSSNLAYSFFLARSQSTVSPDTEFNLRGDGQAFADLTWNANGADYAELFEWSDGNPDAEDRVGYTVVLVDDKIRLAVPGEDAIGVVSGAPSVLGNAAWNAWQGKYVRDVFGRVVKDSDGIPTLNPDFDPDLEYIPRDQRPEWSPVGLTGRLRIRKGQPTGSRWIKLADVSEHVEEWLVR</sequence>
<feature type="domain" description="Peptidase G2 IMC autoproteolytic cleavage" evidence="1">
    <location>
        <begin position="254"/>
        <end position="392"/>
    </location>
</feature>
<name>A0A1C1YRX9_9HYPH</name>
<keyword evidence="3" id="KW-1185">Reference proteome</keyword>
<protein>
    <recommendedName>
        <fullName evidence="1">Peptidase G2 IMC autoproteolytic cleavage domain-containing protein</fullName>
    </recommendedName>
</protein>
<dbReference type="AlphaFoldDB" id="A0A1C1YRX9"/>
<dbReference type="STRING" id="1480615.AWJ14_19530"/>
<organism evidence="2 3">
    <name type="scientific">Hoeflea olei</name>
    <dbReference type="NCBI Taxonomy" id="1480615"/>
    <lineage>
        <taxon>Bacteria</taxon>
        <taxon>Pseudomonadati</taxon>
        <taxon>Pseudomonadota</taxon>
        <taxon>Alphaproteobacteria</taxon>
        <taxon>Hyphomicrobiales</taxon>
        <taxon>Rhizobiaceae</taxon>
        <taxon>Hoeflea</taxon>
    </lineage>
</organism>
<gene>
    <name evidence="2" type="ORF">AWJ14_19530</name>
</gene>
<dbReference type="Pfam" id="PF11962">
    <property type="entry name" value="Peptidase_G2"/>
    <property type="match status" value="1"/>
</dbReference>
<evidence type="ECO:0000313" key="2">
    <source>
        <dbReference type="EMBL" id="OCW56288.1"/>
    </source>
</evidence>
<dbReference type="InterPro" id="IPR021865">
    <property type="entry name" value="Peptidase_G2"/>
</dbReference>
<dbReference type="Gene3D" id="2.40.300.10">
    <property type="entry name" value="Head decoration protein D"/>
    <property type="match status" value="1"/>
</dbReference>
<dbReference type="EMBL" id="LQZT01000042">
    <property type="protein sequence ID" value="OCW56288.1"/>
    <property type="molecule type" value="Genomic_DNA"/>
</dbReference>
<accession>A0A1C1YRX9</accession>
<dbReference type="Proteomes" id="UP000094795">
    <property type="component" value="Unassembled WGS sequence"/>
</dbReference>
<reference evidence="2 3" key="1">
    <citation type="submission" date="2015-12" db="EMBL/GenBank/DDBJ databases">
        <authorList>
            <person name="Shamseldin A."/>
            <person name="Moawad H."/>
            <person name="Abd El-Rahim W.M."/>
            <person name="Sadowsky M.J."/>
        </authorList>
    </citation>
    <scope>NUCLEOTIDE SEQUENCE [LARGE SCALE GENOMIC DNA]</scope>
    <source>
        <strain evidence="2 3">JC234</strain>
    </source>
</reference>
<evidence type="ECO:0000313" key="3">
    <source>
        <dbReference type="Proteomes" id="UP000094795"/>
    </source>
</evidence>